<comment type="caution">
    <text evidence="2">The sequence shown here is derived from an EMBL/GenBank/DDBJ whole genome shotgun (WGS) entry which is preliminary data.</text>
</comment>
<dbReference type="Pfam" id="PF02397">
    <property type="entry name" value="Bac_transf"/>
    <property type="match status" value="1"/>
</dbReference>
<keyword evidence="2" id="KW-0808">Transferase</keyword>
<protein>
    <submittedName>
        <fullName evidence="2">Putative sugar transferase EpsL</fullName>
        <ecNumber evidence="2">2.-.-.-</ecNumber>
    </submittedName>
</protein>
<proteinExistence type="predicted"/>
<accession>A0A5J4SIL8</accession>
<sequence length="198" mass="23056">MIRFFDIIFSFFGLLVLSPVFFIIALCIALDSKGGVFYKQVRVGKNNVEFELYKFRTMTAGSDKGSLITIGVNDSRITKMGYFLRKYKLDELPQLINVLRGDMSFVGPRPEVRKYVDLYDNEQQRVLSVAPGITDYASIEYMDENSLLGNISDPDKAYIEQVMPEKLQYNMRYINNYTTKEYFKIIFLTVWKIIHCTH</sequence>
<dbReference type="AlphaFoldDB" id="A0A5J4SIL8"/>
<organism evidence="2">
    <name type="scientific">termite gut metagenome</name>
    <dbReference type="NCBI Taxonomy" id="433724"/>
    <lineage>
        <taxon>unclassified sequences</taxon>
        <taxon>metagenomes</taxon>
        <taxon>organismal metagenomes</taxon>
    </lineage>
</organism>
<dbReference type="PANTHER" id="PTHR30576">
    <property type="entry name" value="COLANIC BIOSYNTHESIS UDP-GLUCOSE LIPID CARRIER TRANSFERASE"/>
    <property type="match status" value="1"/>
</dbReference>
<dbReference type="EMBL" id="SNRY01000143">
    <property type="protein sequence ID" value="KAA6346094.1"/>
    <property type="molecule type" value="Genomic_DNA"/>
</dbReference>
<evidence type="ECO:0000313" key="2">
    <source>
        <dbReference type="EMBL" id="KAA6346094.1"/>
    </source>
</evidence>
<gene>
    <name evidence="2" type="ORF">EZS27_006364</name>
</gene>
<name>A0A5J4SIL8_9ZZZZ</name>
<evidence type="ECO:0000259" key="1">
    <source>
        <dbReference type="Pfam" id="PF02397"/>
    </source>
</evidence>
<feature type="domain" description="Bacterial sugar transferase" evidence="1">
    <location>
        <begin position="3"/>
        <end position="194"/>
    </location>
</feature>
<dbReference type="InterPro" id="IPR003362">
    <property type="entry name" value="Bact_transf"/>
</dbReference>
<reference evidence="2" key="1">
    <citation type="submission" date="2019-03" db="EMBL/GenBank/DDBJ databases">
        <title>Single cell metagenomics reveals metabolic interactions within the superorganism composed of flagellate Streblomastix strix and complex community of Bacteroidetes bacteria on its surface.</title>
        <authorList>
            <person name="Treitli S.C."/>
            <person name="Kolisko M."/>
            <person name="Husnik F."/>
            <person name="Keeling P."/>
            <person name="Hampl V."/>
        </authorList>
    </citation>
    <scope>NUCLEOTIDE SEQUENCE</scope>
    <source>
        <strain evidence="2">STM</strain>
    </source>
</reference>
<dbReference type="GO" id="GO:0016780">
    <property type="term" value="F:phosphotransferase activity, for other substituted phosphate groups"/>
    <property type="evidence" value="ECO:0007669"/>
    <property type="project" value="TreeGrafter"/>
</dbReference>
<dbReference type="PANTHER" id="PTHR30576:SF20">
    <property type="entry name" value="QUINOVOSAMINEPHOSPHOTRANSFERAE-RELATED"/>
    <property type="match status" value="1"/>
</dbReference>
<dbReference type="EC" id="2.-.-.-" evidence="2"/>